<accession>A0A5C5XLU5</accession>
<dbReference type="InterPro" id="IPR036465">
    <property type="entry name" value="vWFA_dom_sf"/>
</dbReference>
<evidence type="ECO:0000259" key="1">
    <source>
        <dbReference type="SMART" id="SM00327"/>
    </source>
</evidence>
<organism evidence="2 3">
    <name type="scientific">Rubinisphaera italica</name>
    <dbReference type="NCBI Taxonomy" id="2527969"/>
    <lineage>
        <taxon>Bacteria</taxon>
        <taxon>Pseudomonadati</taxon>
        <taxon>Planctomycetota</taxon>
        <taxon>Planctomycetia</taxon>
        <taxon>Planctomycetales</taxon>
        <taxon>Planctomycetaceae</taxon>
        <taxon>Rubinisphaera</taxon>
    </lineage>
</organism>
<protein>
    <submittedName>
        <fullName evidence="2">VWA domain containing CoxE-like protein</fullName>
    </submittedName>
</protein>
<dbReference type="PANTHER" id="PTHR30634:SF7">
    <property type="entry name" value="VWA DOMAIN-CONTAINING PROTEIN"/>
    <property type="match status" value="1"/>
</dbReference>
<dbReference type="EMBL" id="SJPG01000001">
    <property type="protein sequence ID" value="TWT63844.1"/>
    <property type="molecule type" value="Genomic_DNA"/>
</dbReference>
<dbReference type="Pfam" id="PF18934">
    <property type="entry name" value="DUF5682"/>
    <property type="match status" value="1"/>
</dbReference>
<dbReference type="RefSeq" id="WP_146505620.1">
    <property type="nucleotide sequence ID" value="NZ_SJPG01000001.1"/>
</dbReference>
<dbReference type="Pfam" id="PF05762">
    <property type="entry name" value="VWA_CoxE"/>
    <property type="match status" value="1"/>
</dbReference>
<gene>
    <name evidence="2" type="ORF">Pan54_46030</name>
</gene>
<evidence type="ECO:0000313" key="2">
    <source>
        <dbReference type="EMBL" id="TWT63844.1"/>
    </source>
</evidence>
<reference evidence="2 3" key="1">
    <citation type="submission" date="2019-02" db="EMBL/GenBank/DDBJ databases">
        <title>Deep-cultivation of Planctomycetes and their phenomic and genomic characterization uncovers novel biology.</title>
        <authorList>
            <person name="Wiegand S."/>
            <person name="Jogler M."/>
            <person name="Boedeker C."/>
            <person name="Pinto D."/>
            <person name="Vollmers J."/>
            <person name="Rivas-Marin E."/>
            <person name="Kohn T."/>
            <person name="Peeters S.H."/>
            <person name="Heuer A."/>
            <person name="Rast P."/>
            <person name="Oberbeckmann S."/>
            <person name="Bunk B."/>
            <person name="Jeske O."/>
            <person name="Meyerdierks A."/>
            <person name="Storesund J.E."/>
            <person name="Kallscheuer N."/>
            <person name="Luecker S."/>
            <person name="Lage O.M."/>
            <person name="Pohl T."/>
            <person name="Merkel B.J."/>
            <person name="Hornburger P."/>
            <person name="Mueller R.-W."/>
            <person name="Bruemmer F."/>
            <person name="Labrenz M."/>
            <person name="Spormann A.M."/>
            <person name="Op Den Camp H."/>
            <person name="Overmann J."/>
            <person name="Amann R."/>
            <person name="Jetten M.S.M."/>
            <person name="Mascher T."/>
            <person name="Medema M.H."/>
            <person name="Devos D.P."/>
            <person name="Kaster A.-K."/>
            <person name="Ovreas L."/>
            <person name="Rohde M."/>
            <person name="Galperin M.Y."/>
            <person name="Jogler C."/>
        </authorList>
    </citation>
    <scope>NUCLEOTIDE SEQUENCE [LARGE SCALE GENOMIC DNA]</scope>
    <source>
        <strain evidence="2 3">Pan54</strain>
    </source>
</reference>
<dbReference type="InterPro" id="IPR050458">
    <property type="entry name" value="LolB"/>
</dbReference>
<name>A0A5C5XLU5_9PLAN</name>
<proteinExistence type="predicted"/>
<keyword evidence="3" id="KW-1185">Reference proteome</keyword>
<evidence type="ECO:0000313" key="3">
    <source>
        <dbReference type="Proteomes" id="UP000316095"/>
    </source>
</evidence>
<dbReference type="OrthoDB" id="9768066at2"/>
<sequence>MESEIPQDVLERLADCREPFLIGVRHHSAALARVMPDLLAKTQPEAILLELPPDFQKWIEYLGDDELEAPVALAAAGRNRLLSFYPLADFSPELIAIRWAAKHQIPVIPCDLSLEKMSQIESRFADTSSSSDSDETPIVNQLLNRYQSKDTAALWETFVETPGVNASPESIRRAGLLFGWMMRQSSQGATPADAHRELAMREAIALAPKRSVAIVGSFHASALLEDPLLWTCPDEFEYEKDKPSSVENLTTSLIPYSYAQLDQRSGYPAGILDPVWQRSMSETSSVEQMHGVISHFATQLCRHLREAGHVAGTPDATEIVRIATDLSRLRGHSAPGRAELLEAVETTLVQGDLYGRGREIARAAESVFIGHKTGRLPAHTPRSGISVQVEELCDRLKLPGPKSIGEEPRTMRLDPLRSKLDRARAVTFRRLNLVGVQYCERIDTEATGNRENLTEVWSVKWNHATTATLEASTLYGITLTQAAEAMVRRMENSETVSAQDNSENLRPETTLACFRAAAECGLADSVRELLKQFDHLFMNAASANHLIEAAQGLKRISAGLVFGLPMNSEDAVEPDVPVFDCEAALLSPDSFIEKAINRLEGLRGSTEPQDIISIKDLAAMLRGDEELVHYIPALQTRLLQMTRDGSPQIQGAAWGSLAMLGTIEITQLTSVLEGWYDSASSAEGRKFLRLRLNGLMIPLLAILFSDPDWLEGLESRLKLTGDDEFLSRLPSLRGGFQSLPPADRVSLLNDRLRLIEPNGMAGNSTPFLDDPERKAVAMQADRAGRNAILSLLPDFVIRETNVSTVDSQPIKLADNLGEIPLSDRWRLILGVQGCQSNKGSRAGRSLDECYGASARGTLGQKTDLDRGGTGKATPSAREWVEDLSGLFDLDVCEEVMADSIENGRSAILEYLNPETVRPSVELLEQVLSLHGAMPERDLSLLRKLARKITEKLAEQLQNRLRPALTGLNTPRPTRRKSRRIDFARTIASNLETAHRQADGQIRLAPRNLFFKSPAKRQMDWHLIFVVDTSGSMEASVIYSALVSAIFASLPAIDVKFFAFSTEVIDFSNVVDDPLSLLMEVQVGGGTHIGLGLRAARESVKIPARTIVVIVSDFEEGVSVPEMLAEVKMLADSGVKLLGLAALDDAATPRYHTGIAQMLVQAGMPVAAVSPERLAQWVGDQIRGSAS</sequence>
<feature type="domain" description="VWFA" evidence="1">
    <location>
        <begin position="1019"/>
        <end position="1178"/>
    </location>
</feature>
<dbReference type="InterPro" id="IPR043737">
    <property type="entry name" value="DUF5682"/>
</dbReference>
<comment type="caution">
    <text evidence="2">The sequence shown here is derived from an EMBL/GenBank/DDBJ whole genome shotgun (WGS) entry which is preliminary data.</text>
</comment>
<dbReference type="Proteomes" id="UP000316095">
    <property type="component" value="Unassembled WGS sequence"/>
</dbReference>
<dbReference type="InterPro" id="IPR008912">
    <property type="entry name" value="Uncharacterised_CoxE"/>
</dbReference>
<dbReference type="AlphaFoldDB" id="A0A5C5XLU5"/>
<dbReference type="Gene3D" id="3.40.50.410">
    <property type="entry name" value="von Willebrand factor, type A domain"/>
    <property type="match status" value="1"/>
</dbReference>
<dbReference type="SMART" id="SM00327">
    <property type="entry name" value="VWA"/>
    <property type="match status" value="1"/>
</dbReference>
<dbReference type="PANTHER" id="PTHR30634">
    <property type="entry name" value="OUTER MEMBRANE LOLAB LIPOPROTEIN INSERTION APPARATUS"/>
    <property type="match status" value="1"/>
</dbReference>
<dbReference type="SUPFAM" id="SSF53300">
    <property type="entry name" value="vWA-like"/>
    <property type="match status" value="1"/>
</dbReference>
<dbReference type="InterPro" id="IPR002035">
    <property type="entry name" value="VWF_A"/>
</dbReference>